<keyword evidence="3" id="KW-1185">Reference proteome</keyword>
<keyword evidence="1" id="KW-1133">Transmembrane helix</keyword>
<evidence type="ECO:0000256" key="1">
    <source>
        <dbReference type="SAM" id="Phobius"/>
    </source>
</evidence>
<dbReference type="Proteomes" id="UP001160390">
    <property type="component" value="Unassembled WGS sequence"/>
</dbReference>
<accession>A0AA35VV45</accession>
<dbReference type="EMBL" id="CABFNP030002014">
    <property type="protein sequence ID" value="CAI6101460.1"/>
    <property type="molecule type" value="Genomic_DNA"/>
</dbReference>
<comment type="caution">
    <text evidence="2">The sequence shown here is derived from an EMBL/GenBank/DDBJ whole genome shotgun (WGS) entry which is preliminary data.</text>
</comment>
<sequence>MACSNFTSTTLPHFSTAALIDITKKLNETCPLDLVDGNGIKVDVANTLFQGENSFFETLGPWSPYAAAIIFSRLIDFKLPLLQLISQLPRPRYTHGWLGQAFAIFHLIADPVDSMSSYLFTLASCKAVLQRTKEKMRRERGPEADERFERRCTLIALVYETGHHSAAFKAMGLALAADRGSNFWAVGVAIFGFFMAVILKYVYIDTDTFDVTKPQHIDIWSISSSLCMVHIIPNVLFASIISVQQSHYTARRILQEFEQRINREDAEGGGAQPRHHQIGKGDQWEQDEQINNGVIPNWRPNRQHALELGPVLTYPPWVLDVVSFLIVITPSAGAMWLASMVPPEGFNCRTVVKLIMMSLYVVKYAAQLLVNRLSARSTTTKMFITAAMDIMTTILFAFVIFSTQSGILNRPGCYRQCKDNGECGIYPASVTWNTVQKGLHGLYSGILFGFLSMQLVFCALMVWVFWDARKVYLQDDKPLEDREDELQPLGH</sequence>
<organism evidence="2 3">
    <name type="scientific">Clonostachys chloroleuca</name>
    <dbReference type="NCBI Taxonomy" id="1926264"/>
    <lineage>
        <taxon>Eukaryota</taxon>
        <taxon>Fungi</taxon>
        <taxon>Dikarya</taxon>
        <taxon>Ascomycota</taxon>
        <taxon>Pezizomycotina</taxon>
        <taxon>Sordariomycetes</taxon>
        <taxon>Hypocreomycetidae</taxon>
        <taxon>Hypocreales</taxon>
        <taxon>Bionectriaceae</taxon>
        <taxon>Clonostachys</taxon>
    </lineage>
</organism>
<evidence type="ECO:0000313" key="2">
    <source>
        <dbReference type="EMBL" id="CAI6101460.1"/>
    </source>
</evidence>
<evidence type="ECO:0000313" key="3">
    <source>
        <dbReference type="Proteomes" id="UP001160390"/>
    </source>
</evidence>
<feature type="transmembrane region" description="Helical" evidence="1">
    <location>
        <begin position="442"/>
        <end position="466"/>
    </location>
</feature>
<feature type="transmembrane region" description="Helical" evidence="1">
    <location>
        <begin position="350"/>
        <end position="370"/>
    </location>
</feature>
<dbReference type="AlphaFoldDB" id="A0AA35VV45"/>
<feature type="transmembrane region" description="Helical" evidence="1">
    <location>
        <begin position="317"/>
        <end position="338"/>
    </location>
</feature>
<feature type="transmembrane region" description="Helical" evidence="1">
    <location>
        <begin position="183"/>
        <end position="204"/>
    </location>
</feature>
<feature type="transmembrane region" description="Helical" evidence="1">
    <location>
        <begin position="382"/>
        <end position="401"/>
    </location>
</feature>
<protein>
    <submittedName>
        <fullName evidence="2">Uncharacterized protein</fullName>
    </submittedName>
</protein>
<name>A0AA35VV45_9HYPO</name>
<gene>
    <name evidence="2" type="ORF">CCHLO57077_00019571</name>
</gene>
<keyword evidence="1" id="KW-0472">Membrane</keyword>
<proteinExistence type="predicted"/>
<reference evidence="2" key="1">
    <citation type="submission" date="2023-01" db="EMBL/GenBank/DDBJ databases">
        <authorList>
            <person name="Piombo E."/>
        </authorList>
    </citation>
    <scope>NUCLEOTIDE SEQUENCE</scope>
</reference>
<feature type="transmembrane region" description="Helical" evidence="1">
    <location>
        <begin position="219"/>
        <end position="243"/>
    </location>
</feature>
<keyword evidence="1" id="KW-0812">Transmembrane</keyword>